<evidence type="ECO:0000313" key="8">
    <source>
        <dbReference type="Proteomes" id="UP000184245"/>
    </source>
</evidence>
<organism evidence="7 8">
    <name type="scientific">Lactonifactor longoviformis DSM 17459</name>
    <dbReference type="NCBI Taxonomy" id="1122155"/>
    <lineage>
        <taxon>Bacteria</taxon>
        <taxon>Bacillati</taxon>
        <taxon>Bacillota</taxon>
        <taxon>Clostridia</taxon>
        <taxon>Eubacteriales</taxon>
        <taxon>Clostridiaceae</taxon>
        <taxon>Lactonifactor</taxon>
    </lineage>
</organism>
<keyword evidence="2" id="KW-0597">Phosphoprotein</keyword>
<dbReference type="SMART" id="SM00387">
    <property type="entry name" value="HATPase_c"/>
    <property type="match status" value="1"/>
</dbReference>
<dbReference type="RefSeq" id="WP_072850320.1">
    <property type="nucleotide sequence ID" value="NZ_FQVI01000005.1"/>
</dbReference>
<keyword evidence="5" id="KW-0472">Membrane</keyword>
<gene>
    <name evidence="7" type="ORF">SAMN02745158_01412</name>
</gene>
<dbReference type="PANTHER" id="PTHR34220:SF7">
    <property type="entry name" value="SENSOR HISTIDINE KINASE YPDA"/>
    <property type="match status" value="1"/>
</dbReference>
<proteinExistence type="predicted"/>
<dbReference type="SUPFAM" id="SSF158472">
    <property type="entry name" value="HAMP domain-like"/>
    <property type="match status" value="1"/>
</dbReference>
<keyword evidence="3" id="KW-0808">Transferase</keyword>
<evidence type="ECO:0000256" key="1">
    <source>
        <dbReference type="ARBA" id="ARBA00004370"/>
    </source>
</evidence>
<keyword evidence="4" id="KW-0418">Kinase</keyword>
<dbReference type="Proteomes" id="UP000184245">
    <property type="component" value="Unassembled WGS sequence"/>
</dbReference>
<dbReference type="InterPro" id="IPR003594">
    <property type="entry name" value="HATPase_dom"/>
</dbReference>
<keyword evidence="5" id="KW-0812">Transmembrane</keyword>
<evidence type="ECO:0000313" key="7">
    <source>
        <dbReference type="EMBL" id="SHE74441.1"/>
    </source>
</evidence>
<dbReference type="InterPro" id="IPR036890">
    <property type="entry name" value="HATPase_C_sf"/>
</dbReference>
<dbReference type="InterPro" id="IPR003660">
    <property type="entry name" value="HAMP_dom"/>
</dbReference>
<dbReference type="GO" id="GO:0000155">
    <property type="term" value="F:phosphorelay sensor kinase activity"/>
    <property type="evidence" value="ECO:0007669"/>
    <property type="project" value="InterPro"/>
</dbReference>
<dbReference type="Gene3D" id="6.10.340.10">
    <property type="match status" value="1"/>
</dbReference>
<evidence type="ECO:0000256" key="2">
    <source>
        <dbReference type="ARBA" id="ARBA00022553"/>
    </source>
</evidence>
<dbReference type="Pfam" id="PF06580">
    <property type="entry name" value="His_kinase"/>
    <property type="match status" value="1"/>
</dbReference>
<dbReference type="AlphaFoldDB" id="A0A1M4VZK5"/>
<sequence>MIHIKEWMKRVKKEFYRKNIAERIVMVIAALMIVTTICFVSSVFIILQKQLVATTSTSAKKDLEMVLEKMDMFFQGVENDAVSVLVGESCQTLLENSGQFLQGDIVKQHEKYVLIQQVINSYIGQKSSYSAITFYDLKGNYYANEDLVEEAEYLQTQMDRVEEFIESDKKSELIELHKSPWKQSKAKSYADCISYVRKVYSMGSGRLIGVVEIEIPNRELSRLYETVMSDGIKMYFERDNHIILAGDEALLYQSLEDRRWYKAAGAKNPDEDGFIMAQDKGAWYFMKEYKGQNWTAVSEVSKSIYLTSVTVYAVTMVLLGIAVFLGSLVLVKFLVKSITRPLSQITQTIVEIGKGDYHKRVVVKDGGELGTLASEFNRMVDKTEILLLEIVEKEEDKRESELSLIQMQMTPHFFYNILESICGLIVMDEKKLAIHTIQLLSGFYRGVLNKGKEIITVKQELDIASNYLEIMKVCYPGKFTYEITCQPELENHFICKLTLQPILENAIHHGFQEMSGGGLLSIRVFAGERGMVIEVEDNGMGMDDKTRKSILSGESRGFRMESFGLRNTDERIKLYFGSRYGLKILPLAQGTKIRIFLPTREDYTS</sequence>
<name>A0A1M4VZK5_9CLOT</name>
<comment type="subcellular location">
    <subcellularLocation>
        <location evidence="1">Membrane</location>
    </subcellularLocation>
</comment>
<dbReference type="InterPro" id="IPR050640">
    <property type="entry name" value="Bact_2-comp_sensor_kinase"/>
</dbReference>
<feature type="transmembrane region" description="Helical" evidence="5">
    <location>
        <begin position="311"/>
        <end position="335"/>
    </location>
</feature>
<protein>
    <submittedName>
        <fullName evidence="7">HAMP domain-containing protein</fullName>
    </submittedName>
</protein>
<evidence type="ECO:0000256" key="4">
    <source>
        <dbReference type="ARBA" id="ARBA00022777"/>
    </source>
</evidence>
<accession>A0A1M4VZK5</accession>
<dbReference type="InterPro" id="IPR010559">
    <property type="entry name" value="Sig_transdc_His_kin_internal"/>
</dbReference>
<dbReference type="SUPFAM" id="SSF55874">
    <property type="entry name" value="ATPase domain of HSP90 chaperone/DNA topoisomerase II/histidine kinase"/>
    <property type="match status" value="1"/>
</dbReference>
<evidence type="ECO:0000256" key="5">
    <source>
        <dbReference type="SAM" id="Phobius"/>
    </source>
</evidence>
<dbReference type="GO" id="GO:0016020">
    <property type="term" value="C:membrane"/>
    <property type="evidence" value="ECO:0007669"/>
    <property type="project" value="UniProtKB-SubCell"/>
</dbReference>
<dbReference type="STRING" id="1122155.SAMN02745158_01412"/>
<evidence type="ECO:0000259" key="6">
    <source>
        <dbReference type="PROSITE" id="PS50885"/>
    </source>
</evidence>
<dbReference type="SMART" id="SM00304">
    <property type="entry name" value="HAMP"/>
    <property type="match status" value="1"/>
</dbReference>
<dbReference type="Pfam" id="PF00672">
    <property type="entry name" value="HAMP"/>
    <property type="match status" value="1"/>
</dbReference>
<dbReference type="Pfam" id="PF02518">
    <property type="entry name" value="HATPase_c"/>
    <property type="match status" value="1"/>
</dbReference>
<dbReference type="PANTHER" id="PTHR34220">
    <property type="entry name" value="SENSOR HISTIDINE KINASE YPDA"/>
    <property type="match status" value="1"/>
</dbReference>
<reference evidence="7 8" key="1">
    <citation type="submission" date="2016-11" db="EMBL/GenBank/DDBJ databases">
        <authorList>
            <person name="Jaros S."/>
            <person name="Januszkiewicz K."/>
            <person name="Wedrychowicz H."/>
        </authorList>
    </citation>
    <scope>NUCLEOTIDE SEQUENCE [LARGE SCALE GENOMIC DNA]</scope>
    <source>
        <strain evidence="7 8">DSM 17459</strain>
    </source>
</reference>
<dbReference type="CDD" id="cd06225">
    <property type="entry name" value="HAMP"/>
    <property type="match status" value="1"/>
</dbReference>
<dbReference type="EMBL" id="FQVI01000005">
    <property type="protein sequence ID" value="SHE74441.1"/>
    <property type="molecule type" value="Genomic_DNA"/>
</dbReference>
<dbReference type="PROSITE" id="PS50885">
    <property type="entry name" value="HAMP"/>
    <property type="match status" value="1"/>
</dbReference>
<dbReference type="OrthoDB" id="9809348at2"/>
<feature type="transmembrane region" description="Helical" evidence="5">
    <location>
        <begin position="20"/>
        <end position="47"/>
    </location>
</feature>
<feature type="domain" description="HAMP" evidence="6">
    <location>
        <begin position="336"/>
        <end position="388"/>
    </location>
</feature>
<keyword evidence="8" id="KW-1185">Reference proteome</keyword>
<dbReference type="Gene3D" id="3.30.565.10">
    <property type="entry name" value="Histidine kinase-like ATPase, C-terminal domain"/>
    <property type="match status" value="1"/>
</dbReference>
<keyword evidence="5" id="KW-1133">Transmembrane helix</keyword>
<evidence type="ECO:0000256" key="3">
    <source>
        <dbReference type="ARBA" id="ARBA00022679"/>
    </source>
</evidence>